<name>A0ABV1HA61_9FIRM</name>
<dbReference type="EMBL" id="JBBMEX010000001">
    <property type="protein sequence ID" value="MEQ2556610.1"/>
    <property type="molecule type" value="Genomic_DNA"/>
</dbReference>
<evidence type="ECO:0000313" key="2">
    <source>
        <dbReference type="Proteomes" id="UP001454489"/>
    </source>
</evidence>
<organism evidence="1 2">
    <name type="scientific">Maccoyibacter intestinihominis</name>
    <dbReference type="NCBI Taxonomy" id="3133499"/>
    <lineage>
        <taxon>Bacteria</taxon>
        <taxon>Bacillati</taxon>
        <taxon>Bacillota</taxon>
        <taxon>Clostridia</taxon>
        <taxon>Lachnospirales</taxon>
        <taxon>Lachnospiraceae</taxon>
        <taxon>Maccoyibacter</taxon>
    </lineage>
</organism>
<sequence>MTFDTFKETIVSALSNYYGSDYTLSIQKIPKNNQIILDGLTIQKKGQNISPTIYLNPYFSKFQDGMPMFHILEEIKNTYAMHHPDENIDIRFFTDYENAKDRICMKLIHYEKNRELLKEVPHIRFLDLAVVFYYLIHLTPGEQATILIYNRHLPYWNVSTDTLFESAKINTPKLLPYYFDDIFSVLQNVSDLSEFSKNQLHPLYVLTNSEKLFGAAVILYPNLLSSIAKKINHDLIIIPSSLHEVLLLPAEQGESSEEYSSIIQEVNLSELSPEEVLSDHAYYYSRKTDSIC</sequence>
<reference evidence="1 2" key="1">
    <citation type="submission" date="2024-03" db="EMBL/GenBank/DDBJ databases">
        <title>Human intestinal bacterial collection.</title>
        <authorList>
            <person name="Pauvert C."/>
            <person name="Hitch T.C.A."/>
            <person name="Clavel T."/>
        </authorList>
    </citation>
    <scope>NUCLEOTIDE SEQUENCE [LARGE SCALE GENOMIC DNA]</scope>
    <source>
        <strain evidence="1 2">CLA-AA-H185</strain>
    </source>
</reference>
<dbReference type="RefSeq" id="WP_353529570.1">
    <property type="nucleotide sequence ID" value="NZ_JBBMEX010000001.1"/>
</dbReference>
<protein>
    <submittedName>
        <fullName evidence="1">DUF5688 family protein</fullName>
    </submittedName>
</protein>
<accession>A0ABV1HA61</accession>
<evidence type="ECO:0000313" key="1">
    <source>
        <dbReference type="EMBL" id="MEQ2556610.1"/>
    </source>
</evidence>
<gene>
    <name evidence="1" type="ORF">WMO43_01770</name>
</gene>
<dbReference type="InterPro" id="IPR043743">
    <property type="entry name" value="DUF5688"/>
</dbReference>
<dbReference type="Pfam" id="PF18941">
    <property type="entry name" value="DUF5688"/>
    <property type="match status" value="1"/>
</dbReference>
<keyword evidence="2" id="KW-1185">Reference proteome</keyword>
<comment type="caution">
    <text evidence="1">The sequence shown here is derived from an EMBL/GenBank/DDBJ whole genome shotgun (WGS) entry which is preliminary data.</text>
</comment>
<proteinExistence type="predicted"/>
<dbReference type="Proteomes" id="UP001454489">
    <property type="component" value="Unassembled WGS sequence"/>
</dbReference>